<dbReference type="AlphaFoldDB" id="A0A2U1TMB3"/>
<proteinExistence type="predicted"/>
<dbReference type="InterPro" id="IPR008969">
    <property type="entry name" value="CarboxyPept-like_regulatory"/>
</dbReference>
<dbReference type="Pfam" id="PF08400">
    <property type="entry name" value="phage_tail_N"/>
    <property type="match status" value="1"/>
</dbReference>
<evidence type="ECO:0000313" key="3">
    <source>
        <dbReference type="EMBL" id="PWC10547.1"/>
    </source>
</evidence>
<feature type="domain" description="Lambda-like tail fibre protein N-terminal" evidence="2">
    <location>
        <begin position="1"/>
        <end position="137"/>
    </location>
</feature>
<organism evidence="3 4">
    <name type="scientific">Brenneria corticis</name>
    <dbReference type="NCBI Taxonomy" id="2173106"/>
    <lineage>
        <taxon>Bacteria</taxon>
        <taxon>Pseudomonadati</taxon>
        <taxon>Pseudomonadota</taxon>
        <taxon>Gammaproteobacteria</taxon>
        <taxon>Enterobacterales</taxon>
        <taxon>Pectobacteriaceae</taxon>
        <taxon>Brenneria</taxon>
    </lineage>
</organism>
<evidence type="ECO:0000313" key="4">
    <source>
        <dbReference type="Proteomes" id="UP000296159"/>
    </source>
</evidence>
<evidence type="ECO:0000256" key="1">
    <source>
        <dbReference type="SAM" id="Coils"/>
    </source>
</evidence>
<dbReference type="InterPro" id="IPR013609">
    <property type="entry name" value="Stf-like_N"/>
</dbReference>
<name>A0A2U1TMB3_9GAMM</name>
<reference evidence="3 4" key="1">
    <citation type="submission" date="2018-04" db="EMBL/GenBank/DDBJ databases">
        <title>Brenneria corticis sp.nov.</title>
        <authorList>
            <person name="Li Y."/>
        </authorList>
    </citation>
    <scope>NUCLEOTIDE SEQUENCE [LARGE SCALE GENOMIC DNA]</scope>
    <source>
        <strain evidence="3 4">CFCC 11842</strain>
    </source>
</reference>
<dbReference type="Gene3D" id="2.60.40.1120">
    <property type="entry name" value="Carboxypeptidase-like, regulatory domain"/>
    <property type="match status" value="1"/>
</dbReference>
<dbReference type="Proteomes" id="UP000296159">
    <property type="component" value="Unassembled WGS sequence"/>
</dbReference>
<sequence length="212" mass="21197">MSVLISGVLVTPAGVPVPNAEITFTALTNGDSVLNGFSASITTDAAGAYSIPLELCSYSISIQANGQNMLYGSVSITNDTTPSTINDLLAQAALEQSITPQIIVYFQEIQTDVTAKLATMQTLSTSATNAAAAAASARDAAAQYAANLSAAVTAAQNASASATTAANSATAAKDAAEAAAANAQNTLDSTMKKSANLSDLADVAESRANLGL</sequence>
<feature type="coiled-coil region" evidence="1">
    <location>
        <begin position="166"/>
        <end position="193"/>
    </location>
</feature>
<dbReference type="SUPFAM" id="SSF49464">
    <property type="entry name" value="Carboxypeptidase regulatory domain-like"/>
    <property type="match status" value="1"/>
</dbReference>
<dbReference type="EMBL" id="QDKH01000036">
    <property type="protein sequence ID" value="PWC10547.1"/>
    <property type="molecule type" value="Genomic_DNA"/>
</dbReference>
<gene>
    <name evidence="3" type="ORF">DDT56_21805</name>
</gene>
<feature type="non-terminal residue" evidence="3">
    <location>
        <position position="212"/>
    </location>
</feature>
<evidence type="ECO:0000259" key="2">
    <source>
        <dbReference type="Pfam" id="PF08400"/>
    </source>
</evidence>
<keyword evidence="1" id="KW-0175">Coiled coil</keyword>
<keyword evidence="4" id="KW-1185">Reference proteome</keyword>
<protein>
    <recommendedName>
        <fullName evidence="2">Lambda-like tail fibre protein N-terminal domain-containing protein</fullName>
    </recommendedName>
</protein>
<accession>A0A2U1TMB3</accession>
<dbReference type="RefSeq" id="WP_210417067.1">
    <property type="nucleotide sequence ID" value="NZ_KZ819098.1"/>
</dbReference>
<comment type="caution">
    <text evidence="3">The sequence shown here is derived from an EMBL/GenBank/DDBJ whole genome shotgun (WGS) entry which is preliminary data.</text>
</comment>